<proteinExistence type="predicted"/>
<evidence type="ECO:0000313" key="1">
    <source>
        <dbReference type="EMBL" id="KAJ3479444.1"/>
    </source>
</evidence>
<comment type="caution">
    <text evidence="1">The sequence shown here is derived from an EMBL/GenBank/DDBJ whole genome shotgun (WGS) entry which is preliminary data.</text>
</comment>
<protein>
    <submittedName>
        <fullName evidence="1">Uncharacterized protein</fullName>
    </submittedName>
</protein>
<reference evidence="1" key="1">
    <citation type="submission" date="2022-07" db="EMBL/GenBank/DDBJ databases">
        <title>Genome Sequence of Physisporinus lineatus.</title>
        <authorList>
            <person name="Buettner E."/>
        </authorList>
    </citation>
    <scope>NUCLEOTIDE SEQUENCE</scope>
    <source>
        <strain evidence="1">VT162</strain>
    </source>
</reference>
<name>A0AAD5V1F1_9APHY</name>
<dbReference type="EMBL" id="JANAWD010000439">
    <property type="protein sequence ID" value="KAJ3479444.1"/>
    <property type="molecule type" value="Genomic_DNA"/>
</dbReference>
<gene>
    <name evidence="1" type="ORF">NLI96_g9064</name>
</gene>
<accession>A0AAD5V1F1</accession>
<evidence type="ECO:0000313" key="2">
    <source>
        <dbReference type="Proteomes" id="UP001212997"/>
    </source>
</evidence>
<dbReference type="AlphaFoldDB" id="A0AAD5V1F1"/>
<organism evidence="1 2">
    <name type="scientific">Meripilus lineatus</name>
    <dbReference type="NCBI Taxonomy" id="2056292"/>
    <lineage>
        <taxon>Eukaryota</taxon>
        <taxon>Fungi</taxon>
        <taxon>Dikarya</taxon>
        <taxon>Basidiomycota</taxon>
        <taxon>Agaricomycotina</taxon>
        <taxon>Agaricomycetes</taxon>
        <taxon>Polyporales</taxon>
        <taxon>Meripilaceae</taxon>
        <taxon>Meripilus</taxon>
    </lineage>
</organism>
<keyword evidence="2" id="KW-1185">Reference proteome</keyword>
<sequence>MFSDLSFIPSTDDTEGVSYLDSLDWESLRKSLARFSELKVVKFTIRFYEQEAARLGGSRELFESMRKEVIERQLEELHLQGKVQAELKLR</sequence>
<dbReference type="Proteomes" id="UP001212997">
    <property type="component" value="Unassembled WGS sequence"/>
</dbReference>